<protein>
    <recommendedName>
        <fullName evidence="4">Transmembrane protein</fullName>
    </recommendedName>
</protein>
<reference evidence="2" key="1">
    <citation type="submission" date="2023-03" db="EMBL/GenBank/DDBJ databases">
        <title>Massive genome expansion in bonnet fungi (Mycena s.s.) driven by repeated elements and novel gene families across ecological guilds.</title>
        <authorList>
            <consortium name="Lawrence Berkeley National Laboratory"/>
            <person name="Harder C.B."/>
            <person name="Miyauchi S."/>
            <person name="Viragh M."/>
            <person name="Kuo A."/>
            <person name="Thoen E."/>
            <person name="Andreopoulos B."/>
            <person name="Lu D."/>
            <person name="Skrede I."/>
            <person name="Drula E."/>
            <person name="Henrissat B."/>
            <person name="Morin E."/>
            <person name="Kohler A."/>
            <person name="Barry K."/>
            <person name="LaButti K."/>
            <person name="Morin E."/>
            <person name="Salamov A."/>
            <person name="Lipzen A."/>
            <person name="Mereny Z."/>
            <person name="Hegedus B."/>
            <person name="Baldrian P."/>
            <person name="Stursova M."/>
            <person name="Weitz H."/>
            <person name="Taylor A."/>
            <person name="Grigoriev I.V."/>
            <person name="Nagy L.G."/>
            <person name="Martin F."/>
            <person name="Kauserud H."/>
        </authorList>
    </citation>
    <scope>NUCLEOTIDE SEQUENCE</scope>
    <source>
        <strain evidence="2">CBHHK188m</strain>
    </source>
</reference>
<sequence length="350" mass="37305">MSTSKIVNATLSLLMCPVYASKHTFSVLVQSFRVHPVAATFKASIVFLLGCLLAIFLSSSDGVANDPAFQSIGDTDGIFFLGHAYQTDLDARTVTFSWLIGGCGKYMIVGSETYHPTEYCGAPNIPVNVYIDSSSTASFTYGPTLLPRQGDGSILFVQSLNQFSTTHIVSIRGAVGFWAHNQDFYYPFDTYDIATVFVAINPVNASTALPILRLTVVDAVGSFLPATEETAATGTLNASAVAARVATIHLARTELAKAFTLVLFVVNWALAIAVLYLIVVAAVLPATDVSEGVLLVPLTVILTIPALRALFVDAPEFGIMLDILGIFMQMALVSLCSIGATLHVVPKPRA</sequence>
<feature type="transmembrane region" description="Helical" evidence="1">
    <location>
        <begin position="258"/>
        <end position="286"/>
    </location>
</feature>
<organism evidence="2 3">
    <name type="scientific">Mycena maculata</name>
    <dbReference type="NCBI Taxonomy" id="230809"/>
    <lineage>
        <taxon>Eukaryota</taxon>
        <taxon>Fungi</taxon>
        <taxon>Dikarya</taxon>
        <taxon>Basidiomycota</taxon>
        <taxon>Agaricomycotina</taxon>
        <taxon>Agaricomycetes</taxon>
        <taxon>Agaricomycetidae</taxon>
        <taxon>Agaricales</taxon>
        <taxon>Marasmiineae</taxon>
        <taxon>Mycenaceae</taxon>
        <taxon>Mycena</taxon>
    </lineage>
</organism>
<evidence type="ECO:0000313" key="2">
    <source>
        <dbReference type="EMBL" id="KAJ7730387.1"/>
    </source>
</evidence>
<evidence type="ECO:0000256" key="1">
    <source>
        <dbReference type="SAM" id="Phobius"/>
    </source>
</evidence>
<comment type="caution">
    <text evidence="2">The sequence shown here is derived from an EMBL/GenBank/DDBJ whole genome shotgun (WGS) entry which is preliminary data.</text>
</comment>
<gene>
    <name evidence="2" type="ORF">DFH07DRAFT_173933</name>
</gene>
<evidence type="ECO:0000313" key="3">
    <source>
        <dbReference type="Proteomes" id="UP001215280"/>
    </source>
</evidence>
<keyword evidence="1" id="KW-0472">Membrane</keyword>
<accession>A0AAD7HXC1</accession>
<dbReference type="Proteomes" id="UP001215280">
    <property type="component" value="Unassembled WGS sequence"/>
</dbReference>
<dbReference type="EMBL" id="JARJLG010000191">
    <property type="protein sequence ID" value="KAJ7730387.1"/>
    <property type="molecule type" value="Genomic_DNA"/>
</dbReference>
<keyword evidence="3" id="KW-1185">Reference proteome</keyword>
<proteinExistence type="predicted"/>
<feature type="transmembrane region" description="Helical" evidence="1">
    <location>
        <begin position="36"/>
        <end position="57"/>
    </location>
</feature>
<feature type="transmembrane region" description="Helical" evidence="1">
    <location>
        <begin position="323"/>
        <end position="345"/>
    </location>
</feature>
<name>A0AAD7HXC1_9AGAR</name>
<feature type="transmembrane region" description="Helical" evidence="1">
    <location>
        <begin position="292"/>
        <end position="311"/>
    </location>
</feature>
<dbReference type="AlphaFoldDB" id="A0AAD7HXC1"/>
<keyword evidence="1" id="KW-0812">Transmembrane</keyword>
<keyword evidence="1" id="KW-1133">Transmembrane helix</keyword>
<evidence type="ECO:0008006" key="4">
    <source>
        <dbReference type="Google" id="ProtNLM"/>
    </source>
</evidence>